<dbReference type="GO" id="GO:0003676">
    <property type="term" value="F:nucleic acid binding"/>
    <property type="evidence" value="ECO:0007669"/>
    <property type="project" value="InterPro"/>
</dbReference>
<dbReference type="InterPro" id="IPR003509">
    <property type="entry name" value="UPF0102_YraN-like"/>
</dbReference>
<gene>
    <name evidence="1" type="ORF">METZ01_LOCUS240051</name>
</gene>
<dbReference type="Pfam" id="PF02021">
    <property type="entry name" value="UPF0102"/>
    <property type="match status" value="1"/>
</dbReference>
<dbReference type="AlphaFoldDB" id="A0A382HJT5"/>
<reference evidence="1" key="1">
    <citation type="submission" date="2018-05" db="EMBL/GenBank/DDBJ databases">
        <authorList>
            <person name="Lanie J.A."/>
            <person name="Ng W.-L."/>
            <person name="Kazmierczak K.M."/>
            <person name="Andrzejewski T.M."/>
            <person name="Davidsen T.M."/>
            <person name="Wayne K.J."/>
            <person name="Tettelin H."/>
            <person name="Glass J.I."/>
            <person name="Rusch D."/>
            <person name="Podicherti R."/>
            <person name="Tsui H.-C.T."/>
            <person name="Winkler M.E."/>
        </authorList>
    </citation>
    <scope>NUCLEOTIDE SEQUENCE</scope>
</reference>
<protein>
    <submittedName>
        <fullName evidence="1">Uncharacterized protein</fullName>
    </submittedName>
</protein>
<dbReference type="InterPro" id="IPR011335">
    <property type="entry name" value="Restrct_endonuc-II-like"/>
</dbReference>
<organism evidence="1">
    <name type="scientific">marine metagenome</name>
    <dbReference type="NCBI Taxonomy" id="408172"/>
    <lineage>
        <taxon>unclassified sequences</taxon>
        <taxon>metagenomes</taxon>
        <taxon>ecological metagenomes</taxon>
    </lineage>
</organism>
<dbReference type="SUPFAM" id="SSF52980">
    <property type="entry name" value="Restriction endonuclease-like"/>
    <property type="match status" value="1"/>
</dbReference>
<dbReference type="PANTHER" id="PTHR34039:SF1">
    <property type="entry name" value="UPF0102 PROTEIN YRAN"/>
    <property type="match status" value="1"/>
</dbReference>
<evidence type="ECO:0000313" key="1">
    <source>
        <dbReference type="EMBL" id="SVB87197.1"/>
    </source>
</evidence>
<dbReference type="EMBL" id="UINC01061528">
    <property type="protein sequence ID" value="SVB87197.1"/>
    <property type="molecule type" value="Genomic_DNA"/>
</dbReference>
<dbReference type="CDD" id="cd20736">
    <property type="entry name" value="PoNe_Nuclease"/>
    <property type="match status" value="1"/>
</dbReference>
<sequence>MAVRAEDHDSRYRGIAPHLALGACGERVAERRYRRDGYRVLARNWRCSSGELDLIVGRGDMVVFSEVKTRSPTSFGWPAEAVDRRRQERLRSTGTRPTEVRFDVVSVLPGCVERLEGAF</sequence>
<dbReference type="InterPro" id="IPR011856">
    <property type="entry name" value="tRNA_endonuc-like_dom_sf"/>
</dbReference>
<proteinExistence type="inferred from homology"/>
<accession>A0A382HJT5</accession>
<dbReference type="HAMAP" id="MF_00048">
    <property type="entry name" value="UPF0102"/>
    <property type="match status" value="1"/>
</dbReference>
<dbReference type="Gene3D" id="3.40.1350.10">
    <property type="match status" value="1"/>
</dbReference>
<dbReference type="PANTHER" id="PTHR34039">
    <property type="entry name" value="UPF0102 PROTEIN YRAN"/>
    <property type="match status" value="1"/>
</dbReference>
<name>A0A382HJT5_9ZZZZ</name>
<dbReference type="PROSITE" id="PS51257">
    <property type="entry name" value="PROKAR_LIPOPROTEIN"/>
    <property type="match status" value="1"/>
</dbReference>